<comment type="caution">
    <text evidence="1">The sequence shown here is derived from an EMBL/GenBank/DDBJ whole genome shotgun (WGS) entry which is preliminary data.</text>
</comment>
<gene>
    <name evidence="1" type="ORF">J0I24_09440</name>
</gene>
<protein>
    <submittedName>
        <fullName evidence="1">Uncharacterized protein</fullName>
    </submittedName>
</protein>
<dbReference type="AlphaFoldDB" id="A0A8I1SVP6"/>
<reference evidence="1" key="1">
    <citation type="submission" date="2021-02" db="EMBL/GenBank/DDBJ databases">
        <title>Thiocyanate and organic carbon inputs drive convergent selection for specific autotrophic Afipia and Thiobacillus strains within complex microbiomes.</title>
        <authorList>
            <person name="Huddy R.J."/>
            <person name="Sachdeva R."/>
            <person name="Kadzinga F."/>
            <person name="Kantor R.S."/>
            <person name="Harrison S.T.L."/>
            <person name="Banfield J.F."/>
        </authorList>
    </citation>
    <scope>NUCLEOTIDE SEQUENCE</scope>
    <source>
        <strain evidence="1">SCN18_13_7_16_R3_B_64_19</strain>
    </source>
</reference>
<dbReference type="EMBL" id="JAFKMR010000018">
    <property type="protein sequence ID" value="MBN8744517.1"/>
    <property type="molecule type" value="Genomic_DNA"/>
</dbReference>
<sequence length="83" mass="9379">MTQQIIRPARLGDEAHHSVALLEILAAWSYGNDIAISDEDADWLDDQIAIGMLDRETLPPDVAQRVMQIHSSVELLEQLMQRL</sequence>
<name>A0A8I1SVP6_THIA3</name>
<accession>A0A8I1SVP6</accession>
<evidence type="ECO:0000313" key="1">
    <source>
        <dbReference type="EMBL" id="MBN8744517.1"/>
    </source>
</evidence>
<evidence type="ECO:0000313" key="2">
    <source>
        <dbReference type="Proteomes" id="UP000664800"/>
    </source>
</evidence>
<dbReference type="Proteomes" id="UP000664800">
    <property type="component" value="Unassembled WGS sequence"/>
</dbReference>
<organism evidence="1 2">
    <name type="scientific">Thiomonas arsenitoxydans (strain DSM 22701 / CIP 110005 / 3As)</name>
    <dbReference type="NCBI Taxonomy" id="426114"/>
    <lineage>
        <taxon>Bacteria</taxon>
        <taxon>Pseudomonadati</taxon>
        <taxon>Pseudomonadota</taxon>
        <taxon>Betaproteobacteria</taxon>
        <taxon>Burkholderiales</taxon>
        <taxon>Thiomonas</taxon>
    </lineage>
</organism>
<dbReference type="RefSeq" id="WP_276730428.1">
    <property type="nucleotide sequence ID" value="NZ_JAFKMR010000018.1"/>
</dbReference>
<proteinExistence type="predicted"/>